<dbReference type="EMBL" id="JBHILM010000030">
    <property type="protein sequence ID" value="MFB5683783.1"/>
    <property type="molecule type" value="Genomic_DNA"/>
</dbReference>
<dbReference type="PANTHER" id="PTHR42713:SF3">
    <property type="entry name" value="TRANSCRIPTIONAL REGULATORY PROTEIN HPTR"/>
    <property type="match status" value="1"/>
</dbReference>
<evidence type="ECO:0000256" key="3">
    <source>
        <dbReference type="ARBA" id="ARBA00022553"/>
    </source>
</evidence>
<evidence type="ECO:0000313" key="11">
    <source>
        <dbReference type="EMBL" id="MFB5683783.1"/>
    </source>
</evidence>
<dbReference type="SMART" id="SM00448">
    <property type="entry name" value="REC"/>
    <property type="match status" value="1"/>
</dbReference>
<evidence type="ECO:0000256" key="5">
    <source>
        <dbReference type="ARBA" id="ARBA00023015"/>
    </source>
</evidence>
<evidence type="ECO:0000259" key="10">
    <source>
        <dbReference type="PROSITE" id="PS50110"/>
    </source>
</evidence>
<feature type="domain" description="Response regulatory" evidence="10">
    <location>
        <begin position="3"/>
        <end position="120"/>
    </location>
</feature>
<dbReference type="InterPro" id="IPR009057">
    <property type="entry name" value="Homeodomain-like_sf"/>
</dbReference>
<dbReference type="InterPro" id="IPR011006">
    <property type="entry name" value="CheY-like_superfamily"/>
</dbReference>
<dbReference type="InterPro" id="IPR051552">
    <property type="entry name" value="HptR"/>
</dbReference>
<dbReference type="SUPFAM" id="SSF46689">
    <property type="entry name" value="Homeodomain-like"/>
    <property type="match status" value="2"/>
</dbReference>
<keyword evidence="6" id="KW-0238">DNA-binding</keyword>
<keyword evidence="2" id="KW-0963">Cytoplasm</keyword>
<accession>A0ABV5BDL5</accession>
<comment type="caution">
    <text evidence="11">The sequence shown here is derived from an EMBL/GenBank/DDBJ whole genome shotgun (WGS) entry which is preliminary data.</text>
</comment>
<protein>
    <submittedName>
        <fullName evidence="11">Response regulator</fullName>
    </submittedName>
</protein>
<dbReference type="Pfam" id="PF17853">
    <property type="entry name" value="GGDEF_2"/>
    <property type="match status" value="1"/>
</dbReference>
<evidence type="ECO:0000256" key="7">
    <source>
        <dbReference type="ARBA" id="ARBA00023163"/>
    </source>
</evidence>
<proteinExistence type="predicted"/>
<comment type="subcellular location">
    <subcellularLocation>
        <location evidence="1">Cytoplasm</location>
    </subcellularLocation>
</comment>
<keyword evidence="12" id="KW-1185">Reference proteome</keyword>
<keyword evidence="7" id="KW-0804">Transcription</keyword>
<organism evidence="11 12">
    <name type="scientific">Paenibacillus terreus</name>
    <dbReference type="NCBI Taxonomy" id="1387834"/>
    <lineage>
        <taxon>Bacteria</taxon>
        <taxon>Bacillati</taxon>
        <taxon>Bacillota</taxon>
        <taxon>Bacilli</taxon>
        <taxon>Bacillales</taxon>
        <taxon>Paenibacillaceae</taxon>
        <taxon>Paenibacillus</taxon>
    </lineage>
</organism>
<dbReference type="InterPro" id="IPR018060">
    <property type="entry name" value="HTH_AraC"/>
</dbReference>
<dbReference type="PROSITE" id="PS01124">
    <property type="entry name" value="HTH_ARAC_FAMILY_2"/>
    <property type="match status" value="1"/>
</dbReference>
<evidence type="ECO:0000256" key="6">
    <source>
        <dbReference type="ARBA" id="ARBA00023125"/>
    </source>
</evidence>
<sequence length="530" mass="60426">MPTMVIVDDESIFRKGIAHLVKGFDLDWEVVGEARDGLEALEQVQRLQPDLVITDIRMPRMDGLELQSALAEKAPDTKCIVLSGYNDFKYVQTSIRTGVRDYLLKPINKDELYQTLERMLDEWRQSRRETDKDNALFKKSLRSQLLWGLVQGSVQLGDSEMLEHVGLKLDHSGMYCMIAELDKESVQEERYRRSDPALFTLYLSQFMEEMIQQHFPGYVFTRQHKIAAIICEEASEQAKRRIASAARSMIRKIRKISDITITIGIGSGVSDLESLPTAYKQAELALLYRLTDGGNRVLIYGEAAANKSAVQSAKDWDIPELMIAEGNAAVLRREVQRLVEELSHSGSPEVLRQHICKVILQCYEMAVNRGVVQEWLGERDIIKVLEEALSITSRTEITGYCEEMVLSLSAILREQGRDHVTHAVDKVVAYIEAHYAEPITLSMMADMVYLNASYLSSLFKARLGCSFVEVLTRRRIREACRRLARTSEKIVLIAESTGFANLRHFNRVFKTETGRTPKQYREEMQKQGMA</sequence>
<name>A0ABV5BDL5_9BACL</name>
<keyword evidence="4" id="KW-0902">Two-component regulatory system</keyword>
<dbReference type="CDD" id="cd17536">
    <property type="entry name" value="REC_YesN-like"/>
    <property type="match status" value="1"/>
</dbReference>
<dbReference type="PROSITE" id="PS50110">
    <property type="entry name" value="RESPONSE_REGULATORY"/>
    <property type="match status" value="1"/>
</dbReference>
<feature type="modified residue" description="4-aspartylphosphate" evidence="8">
    <location>
        <position position="55"/>
    </location>
</feature>
<evidence type="ECO:0000256" key="8">
    <source>
        <dbReference type="PROSITE-ProRule" id="PRU00169"/>
    </source>
</evidence>
<dbReference type="InterPro" id="IPR001789">
    <property type="entry name" value="Sig_transdc_resp-reg_receiver"/>
</dbReference>
<reference evidence="11 12" key="1">
    <citation type="submission" date="2024-09" db="EMBL/GenBank/DDBJ databases">
        <authorList>
            <person name="Ruan L."/>
        </authorList>
    </citation>
    <scope>NUCLEOTIDE SEQUENCE [LARGE SCALE GENOMIC DNA]</scope>
    <source>
        <strain evidence="11 12">D33</strain>
    </source>
</reference>
<dbReference type="Pfam" id="PF00072">
    <property type="entry name" value="Response_reg"/>
    <property type="match status" value="1"/>
</dbReference>
<dbReference type="SUPFAM" id="SSF52172">
    <property type="entry name" value="CheY-like"/>
    <property type="match status" value="1"/>
</dbReference>
<evidence type="ECO:0000256" key="1">
    <source>
        <dbReference type="ARBA" id="ARBA00004496"/>
    </source>
</evidence>
<dbReference type="RefSeq" id="WP_375527509.1">
    <property type="nucleotide sequence ID" value="NZ_JBHILM010000030.1"/>
</dbReference>
<evidence type="ECO:0000256" key="2">
    <source>
        <dbReference type="ARBA" id="ARBA00022490"/>
    </source>
</evidence>
<evidence type="ECO:0000259" key="9">
    <source>
        <dbReference type="PROSITE" id="PS01124"/>
    </source>
</evidence>
<dbReference type="Gene3D" id="3.40.50.2300">
    <property type="match status" value="1"/>
</dbReference>
<dbReference type="Proteomes" id="UP001580407">
    <property type="component" value="Unassembled WGS sequence"/>
</dbReference>
<keyword evidence="5" id="KW-0805">Transcription regulation</keyword>
<gene>
    <name evidence="11" type="ORF">ACE3NQ_22990</name>
</gene>
<keyword evidence="3 8" id="KW-0597">Phosphoprotein</keyword>
<dbReference type="Gene3D" id="1.10.10.60">
    <property type="entry name" value="Homeodomain-like"/>
    <property type="match status" value="2"/>
</dbReference>
<feature type="domain" description="HTH araC/xylS-type" evidence="9">
    <location>
        <begin position="425"/>
        <end position="523"/>
    </location>
</feature>
<dbReference type="InterPro" id="IPR041522">
    <property type="entry name" value="CdaR_GGDEF"/>
</dbReference>
<dbReference type="SMART" id="SM00342">
    <property type="entry name" value="HTH_ARAC"/>
    <property type="match status" value="1"/>
</dbReference>
<evidence type="ECO:0000256" key="4">
    <source>
        <dbReference type="ARBA" id="ARBA00023012"/>
    </source>
</evidence>
<evidence type="ECO:0000313" key="12">
    <source>
        <dbReference type="Proteomes" id="UP001580407"/>
    </source>
</evidence>
<dbReference type="Pfam" id="PF12833">
    <property type="entry name" value="HTH_18"/>
    <property type="match status" value="1"/>
</dbReference>
<dbReference type="PANTHER" id="PTHR42713">
    <property type="entry name" value="HISTIDINE KINASE-RELATED"/>
    <property type="match status" value="1"/>
</dbReference>